<dbReference type="GeneID" id="106463239"/>
<dbReference type="InterPro" id="IPR038322">
    <property type="entry name" value="Pex19_C_sf"/>
</dbReference>
<proteinExistence type="inferred from homology"/>
<feature type="compositionally biased region" description="Polar residues" evidence="3">
    <location>
        <begin position="8"/>
        <end position="59"/>
    </location>
</feature>
<feature type="compositionally biased region" description="Basic and acidic residues" evidence="3">
    <location>
        <begin position="84"/>
        <end position="98"/>
    </location>
</feature>
<dbReference type="RefSeq" id="XP_013778692.1">
    <property type="nucleotide sequence ID" value="XM_013923238.2"/>
</dbReference>
<sequence length="357" mass="39436">MEGKKSSTENLTANDSENKPLGNNTSIRLTTTHLASDSITSISTNNDVTAETEGTNNIRTVDEELDALLDSALEDFSKPLQKICSEKPKPSENEKYEKQNIGSSGAIKPSPDKTSQSFASSSKASTKGNAEKKFSTDHPWGLEFQQFEEAMKKLLDEDPALKSQLDQLTDSTACASSDEEFTASLAETLKGLAENTQSINEPPSESEVTQLLSALGMAAEASGDSGDGTGLLNLMHSVMQNLLSRDLLYPALQDVIRKYPNWLAEKKDSLEEQQYEKYSHQLEIMKQVCQEFEAEKDDDSSEIKKARFERILALMHKMQDCGHPPKEIVGEISPVLEFDEQGNIKMPELPNQNCCIM</sequence>
<reference evidence="5" key="1">
    <citation type="submission" date="2025-08" db="UniProtKB">
        <authorList>
            <consortium name="RefSeq"/>
        </authorList>
    </citation>
    <scope>IDENTIFICATION</scope>
    <source>
        <tissue evidence="5">Muscle</tissue>
    </source>
</reference>
<gene>
    <name evidence="5" type="primary">LOC106463239</name>
</gene>
<dbReference type="PANTHER" id="PTHR12774:SF2">
    <property type="entry name" value="PEROXISOMAL BIOGENESIS FACTOR 19"/>
    <property type="match status" value="1"/>
</dbReference>
<feature type="region of interest" description="Disordered" evidence="3">
    <location>
        <begin position="82"/>
        <end position="137"/>
    </location>
</feature>
<dbReference type="Gene3D" id="1.20.120.900">
    <property type="entry name" value="Pex19, mPTS binding domain"/>
    <property type="match status" value="1"/>
</dbReference>
<keyword evidence="4" id="KW-1185">Reference proteome</keyword>
<dbReference type="Proteomes" id="UP000694941">
    <property type="component" value="Unplaced"/>
</dbReference>
<evidence type="ECO:0000256" key="3">
    <source>
        <dbReference type="SAM" id="MobiDB-lite"/>
    </source>
</evidence>
<accession>A0ABM1BBI9</accession>
<dbReference type="PANTHER" id="PTHR12774">
    <property type="entry name" value="PEROXISOMAL BIOGENESIS FACTOR 19"/>
    <property type="match status" value="1"/>
</dbReference>
<evidence type="ECO:0000256" key="1">
    <source>
        <dbReference type="ARBA" id="ARBA00006326"/>
    </source>
</evidence>
<dbReference type="InterPro" id="IPR006708">
    <property type="entry name" value="Pex19"/>
</dbReference>
<comment type="similarity">
    <text evidence="1">Belongs to the peroxin-19 family.</text>
</comment>
<evidence type="ECO:0000313" key="4">
    <source>
        <dbReference type="Proteomes" id="UP000694941"/>
    </source>
</evidence>
<feature type="region of interest" description="Disordered" evidence="3">
    <location>
        <begin position="1"/>
        <end position="61"/>
    </location>
</feature>
<organism evidence="4 5">
    <name type="scientific">Limulus polyphemus</name>
    <name type="common">Atlantic horseshoe crab</name>
    <dbReference type="NCBI Taxonomy" id="6850"/>
    <lineage>
        <taxon>Eukaryota</taxon>
        <taxon>Metazoa</taxon>
        <taxon>Ecdysozoa</taxon>
        <taxon>Arthropoda</taxon>
        <taxon>Chelicerata</taxon>
        <taxon>Merostomata</taxon>
        <taxon>Xiphosura</taxon>
        <taxon>Limulidae</taxon>
        <taxon>Limulus</taxon>
    </lineage>
</organism>
<protein>
    <recommendedName>
        <fullName evidence="2">Peroxin-19</fullName>
    </recommendedName>
</protein>
<name>A0ABM1BBI9_LIMPO</name>
<evidence type="ECO:0000313" key="5">
    <source>
        <dbReference type="RefSeq" id="XP_013778692.1"/>
    </source>
</evidence>
<evidence type="ECO:0000256" key="2">
    <source>
        <dbReference type="ARBA" id="ARBA00029688"/>
    </source>
</evidence>
<feature type="compositionally biased region" description="Low complexity" evidence="3">
    <location>
        <begin position="113"/>
        <end position="127"/>
    </location>
</feature>
<dbReference type="Pfam" id="PF04614">
    <property type="entry name" value="Pex19"/>
    <property type="match status" value="1"/>
</dbReference>